<dbReference type="InterPro" id="IPR036390">
    <property type="entry name" value="WH_DNA-bd_sf"/>
</dbReference>
<keyword evidence="5" id="KW-1185">Reference proteome</keyword>
<evidence type="ECO:0000256" key="2">
    <source>
        <dbReference type="ARBA" id="ARBA00023163"/>
    </source>
</evidence>
<keyword evidence="1" id="KW-0805">Transcription regulation</keyword>
<dbReference type="EMBL" id="CP101914">
    <property type="protein sequence ID" value="UUI03582.1"/>
    <property type="molecule type" value="Genomic_DNA"/>
</dbReference>
<dbReference type="Pfam" id="PF13280">
    <property type="entry name" value="WYL"/>
    <property type="match status" value="1"/>
</dbReference>
<dbReference type="InterPro" id="IPR026881">
    <property type="entry name" value="WYL_dom"/>
</dbReference>
<dbReference type="Gene3D" id="1.10.10.10">
    <property type="entry name" value="Winged helix-like DNA-binding domain superfamily/Winged helix DNA-binding domain"/>
    <property type="match status" value="1"/>
</dbReference>
<dbReference type="Proteomes" id="UP001059773">
    <property type="component" value="Chromosome"/>
</dbReference>
<feature type="domain" description="HTH deoR-type" evidence="3">
    <location>
        <begin position="3"/>
        <end position="58"/>
    </location>
</feature>
<name>A0ABY5JVW9_9BACI</name>
<dbReference type="PIRSF" id="PIRSF016838">
    <property type="entry name" value="PafC"/>
    <property type="match status" value="1"/>
</dbReference>
<dbReference type="PANTHER" id="PTHR34580:SF9">
    <property type="entry name" value="SLL5097 PROTEIN"/>
    <property type="match status" value="1"/>
</dbReference>
<dbReference type="InterPro" id="IPR001034">
    <property type="entry name" value="DeoR_HTH"/>
</dbReference>
<dbReference type="InterPro" id="IPR051534">
    <property type="entry name" value="CBASS_pafABC_assoc_protein"/>
</dbReference>
<evidence type="ECO:0000313" key="5">
    <source>
        <dbReference type="Proteomes" id="UP001059773"/>
    </source>
</evidence>
<dbReference type="RefSeq" id="WP_256708637.1">
    <property type="nucleotide sequence ID" value="NZ_CP101914.1"/>
</dbReference>
<dbReference type="InterPro" id="IPR036388">
    <property type="entry name" value="WH-like_DNA-bd_sf"/>
</dbReference>
<keyword evidence="2" id="KW-0804">Transcription</keyword>
<gene>
    <name evidence="4" type="ORF">NP439_02485</name>
</gene>
<accession>A0ABY5JVW9</accession>
<evidence type="ECO:0000313" key="4">
    <source>
        <dbReference type="EMBL" id="UUI03582.1"/>
    </source>
</evidence>
<protein>
    <submittedName>
        <fullName evidence="4">YafY family transcriptional regulator</fullName>
    </submittedName>
</protein>
<dbReference type="PROSITE" id="PS52050">
    <property type="entry name" value="WYL"/>
    <property type="match status" value="1"/>
</dbReference>
<evidence type="ECO:0000256" key="1">
    <source>
        <dbReference type="ARBA" id="ARBA00023015"/>
    </source>
</evidence>
<sequence length="322" mass="37776">MSKTKRLIELMMTVNAKRKFTARELAEEFNVSYRTILRDLDELSELGVPLYSEVGADGGYYVLNERMLPPVLLKESEAIALYFAFQSLQFIGTLPFETETGYVLKKLYSYLPNDAKMRIDTMKDRIVFWNPSRVQTANELDILLNAAVDQSTLTIQYDSQKEIKERRIQPIGLYSHNGFWYCPAYCFLRKDIRLFRADRIRKAELTDEKGQELPYSSVMDWIELSESEVSDPIPFMVELTREGVRRAMSEIDLERHVQKRENGTGWVKLDIPKPELTYFVDLVWNFGREAQIIEPEEAIALMKRKLENLLEKYHSFFNDLYQ</sequence>
<dbReference type="InterPro" id="IPR057727">
    <property type="entry name" value="WCX_dom"/>
</dbReference>
<organism evidence="4 5">
    <name type="scientific">Oceanobacillus jeddahense</name>
    <dbReference type="NCBI Taxonomy" id="1462527"/>
    <lineage>
        <taxon>Bacteria</taxon>
        <taxon>Bacillati</taxon>
        <taxon>Bacillota</taxon>
        <taxon>Bacilli</taxon>
        <taxon>Bacillales</taxon>
        <taxon>Bacillaceae</taxon>
        <taxon>Oceanobacillus</taxon>
    </lineage>
</organism>
<dbReference type="Pfam" id="PF08279">
    <property type="entry name" value="HTH_11"/>
    <property type="match status" value="1"/>
</dbReference>
<dbReference type="InterPro" id="IPR013196">
    <property type="entry name" value="HTH_11"/>
</dbReference>
<dbReference type="SUPFAM" id="SSF46785">
    <property type="entry name" value="Winged helix' DNA-binding domain"/>
    <property type="match status" value="1"/>
</dbReference>
<dbReference type="Pfam" id="PF25583">
    <property type="entry name" value="WCX"/>
    <property type="match status" value="1"/>
</dbReference>
<proteinExistence type="predicted"/>
<reference evidence="4" key="1">
    <citation type="submission" date="2022-07" db="EMBL/GenBank/DDBJ databases">
        <title>FELIX.</title>
        <authorList>
            <person name="Wan K.H."/>
            <person name="Park S."/>
            <person name="Lawrence Q."/>
            <person name="Eichenberger J.P."/>
            <person name="Booth B.W."/>
            <person name="Piaggio A.J."/>
            <person name="Chandler J.C."/>
            <person name="Franklin A.B."/>
            <person name="Celniker S.E."/>
        </authorList>
    </citation>
    <scope>NUCLEOTIDE SEQUENCE</scope>
    <source>
        <strain evidence="4">QA-1986 374</strain>
    </source>
</reference>
<dbReference type="InterPro" id="IPR028349">
    <property type="entry name" value="PafC-like"/>
</dbReference>
<dbReference type="PANTHER" id="PTHR34580">
    <property type="match status" value="1"/>
</dbReference>
<dbReference type="PROSITE" id="PS51000">
    <property type="entry name" value="HTH_DEOR_2"/>
    <property type="match status" value="1"/>
</dbReference>
<evidence type="ECO:0000259" key="3">
    <source>
        <dbReference type="PROSITE" id="PS51000"/>
    </source>
</evidence>